<accession>A0ABY6I143</accession>
<reference evidence="2" key="1">
    <citation type="submission" date="2022-09" db="EMBL/GenBank/DDBJ databases">
        <title>Actin cytoskeleton and complex cell architecture in an #Asgard archaeon.</title>
        <authorList>
            <person name="Ponce Toledo R.I."/>
            <person name="Schleper C."/>
            <person name="Rodrigues Oliveira T."/>
            <person name="Wollweber F."/>
            <person name="Xu J."/>
            <person name="Rittmann S."/>
            <person name="Klingl A."/>
            <person name="Pilhofer M."/>
        </authorList>
    </citation>
    <scope>NUCLEOTIDE SEQUENCE</scope>
    <source>
        <strain evidence="2">B-35</strain>
    </source>
</reference>
<gene>
    <name evidence="2" type="ORF">NEF87_004704</name>
</gene>
<dbReference type="EMBL" id="CP104013">
    <property type="protein sequence ID" value="UYP48419.1"/>
    <property type="molecule type" value="Genomic_DNA"/>
</dbReference>
<name>A0ABY6I143_9ARCH</name>
<dbReference type="InterPro" id="IPR011008">
    <property type="entry name" value="Dimeric_a/b-barrel"/>
</dbReference>
<keyword evidence="3" id="KW-1185">Reference proteome</keyword>
<dbReference type="InterPro" id="IPR019887">
    <property type="entry name" value="Tscrpt_reg_AsnC/Lrp_C"/>
</dbReference>
<dbReference type="PANTHER" id="PTHR30154">
    <property type="entry name" value="LEUCINE-RESPONSIVE REGULATORY PROTEIN"/>
    <property type="match status" value="1"/>
</dbReference>
<dbReference type="SUPFAM" id="SSF54909">
    <property type="entry name" value="Dimeric alpha+beta barrel"/>
    <property type="match status" value="1"/>
</dbReference>
<dbReference type="Pfam" id="PF01037">
    <property type="entry name" value="AsnC_trans_reg"/>
    <property type="match status" value="1"/>
</dbReference>
<proteinExistence type="predicted"/>
<evidence type="ECO:0000259" key="1">
    <source>
        <dbReference type="Pfam" id="PF01037"/>
    </source>
</evidence>
<dbReference type="Proteomes" id="UP001208689">
    <property type="component" value="Chromosome"/>
</dbReference>
<feature type="domain" description="Transcription regulator AsnC/Lrp ligand binding" evidence="1">
    <location>
        <begin position="234"/>
        <end position="304"/>
    </location>
</feature>
<sequence>MENNLNQLLLVEELFKNSLLSVNHLAKILPMARQTITKLKQDLWNKRIIHSATYILNPNKVELCHYFIELTGNPTNSEILKLFLPIPEIISLDLILGDYSLLIQVRVYSEKRFRDILALIDHAVTKRIFTAYRIFRPLEFYKLGGFILNRSTDIFPIDHNQWNDLQLLRKNCSLRHWVDRKDDNPVFTKEEKEKIESSRMKKNRESFFNKGIIRAFSITLAKPSPDFAYKYFLRLKPKKYRDLSEIAKSLCHNPHVVDLFRIDAESCIFATFRVKGLYQLKEFIFSLYQIYHIDKTYTTLVMQEIIPTIHPPSIKVAKLLSSS</sequence>
<protein>
    <recommendedName>
        <fullName evidence="1">Transcription regulator AsnC/Lrp ligand binding domain-containing protein</fullName>
    </recommendedName>
</protein>
<dbReference type="PANTHER" id="PTHR30154:SF34">
    <property type="entry name" value="TRANSCRIPTIONAL REGULATOR AZLB"/>
    <property type="match status" value="1"/>
</dbReference>
<evidence type="ECO:0000313" key="2">
    <source>
        <dbReference type="EMBL" id="UYP48419.1"/>
    </source>
</evidence>
<organism evidence="2 3">
    <name type="scientific">Candidatus Lokiarchaeum ossiferum</name>
    <dbReference type="NCBI Taxonomy" id="2951803"/>
    <lineage>
        <taxon>Archaea</taxon>
        <taxon>Promethearchaeati</taxon>
        <taxon>Promethearchaeota</taxon>
        <taxon>Promethearchaeia</taxon>
        <taxon>Promethearchaeales</taxon>
        <taxon>Promethearchaeaceae</taxon>
        <taxon>Candidatus Lokiarchaeum</taxon>
    </lineage>
</organism>
<evidence type="ECO:0000313" key="3">
    <source>
        <dbReference type="Proteomes" id="UP001208689"/>
    </source>
</evidence>
<dbReference type="Gene3D" id="3.30.70.920">
    <property type="match status" value="1"/>
</dbReference>